<feature type="transmembrane region" description="Helical" evidence="14">
    <location>
        <begin position="204"/>
        <end position="222"/>
    </location>
</feature>
<keyword evidence="11" id="KW-0739">Sodium transport</keyword>
<keyword evidence="7 14" id="KW-1133">Transmembrane helix</keyword>
<evidence type="ECO:0000256" key="10">
    <source>
        <dbReference type="ARBA" id="ARBA00023136"/>
    </source>
</evidence>
<gene>
    <name evidence="15" type="primary">sglT_12</name>
    <name evidence="15" type="ORF">HG15A2_32760</name>
</gene>
<dbReference type="InterPro" id="IPR001734">
    <property type="entry name" value="Na/solute_symporter"/>
</dbReference>
<evidence type="ECO:0000256" key="14">
    <source>
        <dbReference type="SAM" id="Phobius"/>
    </source>
</evidence>
<evidence type="ECO:0000313" key="16">
    <source>
        <dbReference type="Proteomes" id="UP000319852"/>
    </source>
</evidence>
<dbReference type="Gene3D" id="1.20.1730.10">
    <property type="entry name" value="Sodium/glucose cotransporter"/>
    <property type="match status" value="1"/>
</dbReference>
<feature type="transmembrane region" description="Helical" evidence="14">
    <location>
        <begin position="77"/>
        <end position="97"/>
    </location>
</feature>
<comment type="similarity">
    <text evidence="2 13">Belongs to the sodium:solute symporter (SSF) (TC 2.A.21) family.</text>
</comment>
<comment type="catalytic activity">
    <reaction evidence="12">
        <text>L-proline(in) + Na(+)(in) = L-proline(out) + Na(+)(out)</text>
        <dbReference type="Rhea" id="RHEA:28967"/>
        <dbReference type="ChEBI" id="CHEBI:29101"/>
        <dbReference type="ChEBI" id="CHEBI:60039"/>
    </reaction>
</comment>
<feature type="transmembrane region" description="Helical" evidence="14">
    <location>
        <begin position="375"/>
        <end position="394"/>
    </location>
</feature>
<keyword evidence="5 14" id="KW-0812">Transmembrane</keyword>
<dbReference type="GO" id="GO:0005886">
    <property type="term" value="C:plasma membrane"/>
    <property type="evidence" value="ECO:0007669"/>
    <property type="project" value="UniProtKB-SubCell"/>
</dbReference>
<dbReference type="PANTHER" id="PTHR48086:SF3">
    <property type="entry name" value="SODIUM_PROLINE SYMPORTER"/>
    <property type="match status" value="1"/>
</dbReference>
<dbReference type="InterPro" id="IPR038377">
    <property type="entry name" value="Na/Glc_symporter_sf"/>
</dbReference>
<dbReference type="AlphaFoldDB" id="A0A517MYH8"/>
<keyword evidence="16" id="KW-1185">Reference proteome</keyword>
<proteinExistence type="inferred from homology"/>
<dbReference type="OrthoDB" id="223206at2"/>
<dbReference type="PROSITE" id="PS50283">
    <property type="entry name" value="NA_SOLUT_SYMP_3"/>
    <property type="match status" value="1"/>
</dbReference>
<feature type="transmembrane region" description="Helical" evidence="14">
    <location>
        <begin position="293"/>
        <end position="315"/>
    </location>
</feature>
<evidence type="ECO:0000256" key="4">
    <source>
        <dbReference type="ARBA" id="ARBA00022475"/>
    </source>
</evidence>
<dbReference type="InterPro" id="IPR050277">
    <property type="entry name" value="Sodium:Solute_Symporter"/>
</dbReference>
<feature type="transmembrane region" description="Helical" evidence="14">
    <location>
        <begin position="431"/>
        <end position="451"/>
    </location>
</feature>
<feature type="transmembrane region" description="Helical" evidence="14">
    <location>
        <begin position="335"/>
        <end position="355"/>
    </location>
</feature>
<keyword evidence="9" id="KW-0406">Ion transport</keyword>
<keyword evidence="3" id="KW-0813">Transport</keyword>
<dbReference type="GO" id="GO:0006814">
    <property type="term" value="P:sodium ion transport"/>
    <property type="evidence" value="ECO:0007669"/>
    <property type="project" value="UniProtKB-KW"/>
</dbReference>
<accession>A0A517MYH8</accession>
<name>A0A517MYH8_9BACT</name>
<evidence type="ECO:0000256" key="11">
    <source>
        <dbReference type="ARBA" id="ARBA00023201"/>
    </source>
</evidence>
<dbReference type="GO" id="GO:0015293">
    <property type="term" value="F:symporter activity"/>
    <property type="evidence" value="ECO:0007669"/>
    <property type="project" value="UniProtKB-KW"/>
</dbReference>
<evidence type="ECO:0000256" key="8">
    <source>
        <dbReference type="ARBA" id="ARBA00023053"/>
    </source>
</evidence>
<evidence type="ECO:0000256" key="13">
    <source>
        <dbReference type="RuleBase" id="RU362091"/>
    </source>
</evidence>
<keyword evidence="6" id="KW-0769">Symport</keyword>
<keyword evidence="8" id="KW-0915">Sodium</keyword>
<evidence type="ECO:0000256" key="5">
    <source>
        <dbReference type="ARBA" id="ARBA00022692"/>
    </source>
</evidence>
<keyword evidence="10 14" id="KW-0472">Membrane</keyword>
<feature type="transmembrane region" description="Helical" evidence="14">
    <location>
        <begin position="624"/>
        <end position="642"/>
    </location>
</feature>
<evidence type="ECO:0000256" key="1">
    <source>
        <dbReference type="ARBA" id="ARBA00004651"/>
    </source>
</evidence>
<organism evidence="15 16">
    <name type="scientific">Adhaeretor mobilis</name>
    <dbReference type="NCBI Taxonomy" id="1930276"/>
    <lineage>
        <taxon>Bacteria</taxon>
        <taxon>Pseudomonadati</taxon>
        <taxon>Planctomycetota</taxon>
        <taxon>Planctomycetia</taxon>
        <taxon>Pirellulales</taxon>
        <taxon>Lacipirellulaceae</taxon>
        <taxon>Adhaeretor</taxon>
    </lineage>
</organism>
<sequence length="728" mass="80783">MFGLPTIDIVVITAYFIAVLLVGLWAMRRIKNKEDFFLGGRRFGKLVLVFAAFGQSVNTSSSVSATTTTAANGASGIWSSLNYVFGTPLYWFTSVWYRRLRLLTMGDYFEDRFGSKLMSGTYAIVSCLGFMVMISLGFNAMGKTVVALTPKSVERLTEVEKVEYNKALELESLEQSDFTSLSMEQRDQLANLRMLNPRKVFSHISREALICFVCALVLLYASAGGLEAAFITDLIQGMFILALSIMLLPFAWAKINTIYGGEGVFDALRTMHERLPESYFEILGSPTSIDFTWYYIIALTFMISINFGVLANQLVSSGSAKDEYSARFGFTVGLYMKRLCAVLWGMFALAAVLLYGKTIRDPDLIYGHAVLDLLGPPGLGLVGLMIACLMAALMSSADFQMIASAGLITQNVYRPLFPNFSEMHYVWAGRIFGAGVVIGGGYVAITCSSIFEQLKLSWEINSIFAASFWMGMIWRKANCKAAWASIFVTCSIFFVVPLLLPIIDPAISSNPYLAAHTNPAPISRSYVAHEMDIEAREAEIAHWDELKAEGKGNGPRPEPIELGKRFTKVYQLPQKSIFWSRGVQSNEEAVLEGHGLLNLGLVVLDKLGCDLSANSYAFNETLRIVLRILVPFGIFVVVALVTPSDDQQLIDRFYVKMKTEVLPDHEADQENLEKSYSTPNRFDHLKLFPKSNWEFCKWSKVDAIGFLLSVLTAFGIVGLFFVALSIGS</sequence>
<feature type="transmembrane region" description="Helical" evidence="14">
    <location>
        <begin position="117"/>
        <end position="138"/>
    </location>
</feature>
<evidence type="ECO:0000256" key="12">
    <source>
        <dbReference type="ARBA" id="ARBA00033708"/>
    </source>
</evidence>
<evidence type="ECO:0000256" key="9">
    <source>
        <dbReference type="ARBA" id="ARBA00023065"/>
    </source>
</evidence>
<feature type="transmembrane region" description="Helical" evidence="14">
    <location>
        <begin position="234"/>
        <end position="252"/>
    </location>
</feature>
<dbReference type="Pfam" id="PF00474">
    <property type="entry name" value="SSF"/>
    <property type="match status" value="2"/>
</dbReference>
<evidence type="ECO:0000256" key="3">
    <source>
        <dbReference type="ARBA" id="ARBA00022448"/>
    </source>
</evidence>
<dbReference type="Proteomes" id="UP000319852">
    <property type="component" value="Chromosome"/>
</dbReference>
<dbReference type="EMBL" id="CP036263">
    <property type="protein sequence ID" value="QDS99942.1"/>
    <property type="molecule type" value="Genomic_DNA"/>
</dbReference>
<evidence type="ECO:0000256" key="2">
    <source>
        <dbReference type="ARBA" id="ARBA00006434"/>
    </source>
</evidence>
<evidence type="ECO:0000256" key="6">
    <source>
        <dbReference type="ARBA" id="ARBA00022847"/>
    </source>
</evidence>
<comment type="subcellular location">
    <subcellularLocation>
        <location evidence="1">Cell membrane</location>
        <topology evidence="1">Multi-pass membrane protein</topology>
    </subcellularLocation>
</comment>
<evidence type="ECO:0000256" key="7">
    <source>
        <dbReference type="ARBA" id="ARBA00022989"/>
    </source>
</evidence>
<dbReference type="PANTHER" id="PTHR48086">
    <property type="entry name" value="SODIUM/PROLINE SYMPORTER-RELATED"/>
    <property type="match status" value="1"/>
</dbReference>
<keyword evidence="4" id="KW-1003">Cell membrane</keyword>
<dbReference type="KEGG" id="amob:HG15A2_32760"/>
<feature type="transmembrane region" description="Helical" evidence="14">
    <location>
        <begin position="6"/>
        <end position="26"/>
    </location>
</feature>
<protein>
    <submittedName>
        <fullName evidence="15">Sodium/glucose cotransporter</fullName>
    </submittedName>
</protein>
<feature type="transmembrane region" description="Helical" evidence="14">
    <location>
        <begin position="481"/>
        <end position="503"/>
    </location>
</feature>
<feature type="transmembrane region" description="Helical" evidence="14">
    <location>
        <begin position="703"/>
        <end position="726"/>
    </location>
</feature>
<reference evidence="15 16" key="1">
    <citation type="submission" date="2019-02" db="EMBL/GenBank/DDBJ databases">
        <title>Deep-cultivation of Planctomycetes and their phenomic and genomic characterization uncovers novel biology.</title>
        <authorList>
            <person name="Wiegand S."/>
            <person name="Jogler M."/>
            <person name="Boedeker C."/>
            <person name="Pinto D."/>
            <person name="Vollmers J."/>
            <person name="Rivas-Marin E."/>
            <person name="Kohn T."/>
            <person name="Peeters S.H."/>
            <person name="Heuer A."/>
            <person name="Rast P."/>
            <person name="Oberbeckmann S."/>
            <person name="Bunk B."/>
            <person name="Jeske O."/>
            <person name="Meyerdierks A."/>
            <person name="Storesund J.E."/>
            <person name="Kallscheuer N."/>
            <person name="Luecker S."/>
            <person name="Lage O.M."/>
            <person name="Pohl T."/>
            <person name="Merkel B.J."/>
            <person name="Hornburger P."/>
            <person name="Mueller R.-W."/>
            <person name="Bruemmer F."/>
            <person name="Labrenz M."/>
            <person name="Spormann A.M."/>
            <person name="Op den Camp H."/>
            <person name="Overmann J."/>
            <person name="Amann R."/>
            <person name="Jetten M.S.M."/>
            <person name="Mascher T."/>
            <person name="Medema M.H."/>
            <person name="Devos D.P."/>
            <person name="Kaster A.-K."/>
            <person name="Ovreas L."/>
            <person name="Rohde M."/>
            <person name="Galperin M.Y."/>
            <person name="Jogler C."/>
        </authorList>
    </citation>
    <scope>NUCLEOTIDE SEQUENCE [LARGE SCALE GENOMIC DNA]</scope>
    <source>
        <strain evidence="15 16">HG15A2</strain>
    </source>
</reference>
<dbReference type="CDD" id="cd10322">
    <property type="entry name" value="SLC5sbd"/>
    <property type="match status" value="1"/>
</dbReference>
<evidence type="ECO:0000313" key="15">
    <source>
        <dbReference type="EMBL" id="QDS99942.1"/>
    </source>
</evidence>